<name>A0A074TE40_9RHOB</name>
<organism evidence="1 2">
    <name type="scientific">Thioclava dalianensis</name>
    <dbReference type="NCBI Taxonomy" id="1185766"/>
    <lineage>
        <taxon>Bacteria</taxon>
        <taxon>Pseudomonadati</taxon>
        <taxon>Pseudomonadota</taxon>
        <taxon>Alphaproteobacteria</taxon>
        <taxon>Rhodobacterales</taxon>
        <taxon>Paracoccaceae</taxon>
        <taxon>Thioclava</taxon>
    </lineage>
</organism>
<gene>
    <name evidence="1" type="ORF">DL1_11975</name>
</gene>
<proteinExistence type="predicted"/>
<dbReference type="Proteomes" id="UP000027725">
    <property type="component" value="Unassembled WGS sequence"/>
</dbReference>
<dbReference type="EMBL" id="JHEH01000033">
    <property type="protein sequence ID" value="KEP68440.1"/>
    <property type="molecule type" value="Genomic_DNA"/>
</dbReference>
<sequence>MALTYPYPLAFLSDKLPVREASWSIRRSDKTNGQGDGRVWQAELAPPIWQASLVFSARREADARPIAARINALHGSKEAFLLCDPMIRGPVSDPTGAALAGSTVTISSIASSRLQVNFAGLPAAFKLGAGDRFTLVDGAAVYMGELSDDATATSGGAASAPVFPAIPAGFSAGAAAVFVRPYIKAIIAPAAFTGWTISVGAIAQGASIDVLQKVGG</sequence>
<comment type="caution">
    <text evidence="1">The sequence shown here is derived from an EMBL/GenBank/DDBJ whole genome shotgun (WGS) entry which is preliminary data.</text>
</comment>
<keyword evidence="2" id="KW-1185">Reference proteome</keyword>
<dbReference type="OrthoDB" id="8265479at2"/>
<dbReference type="AlphaFoldDB" id="A0A074TE40"/>
<dbReference type="RefSeq" id="WP_038068651.1">
    <property type="nucleotide sequence ID" value="NZ_FOVB01000008.1"/>
</dbReference>
<reference evidence="1 2" key="1">
    <citation type="submission" date="2014-03" db="EMBL/GenBank/DDBJ databases">
        <title>The draft genome sequence of Thioclava dalianensis DLFJ1-1.</title>
        <authorList>
            <person name="Lai Q."/>
            <person name="Shao Z."/>
        </authorList>
    </citation>
    <scope>NUCLEOTIDE SEQUENCE [LARGE SCALE GENOMIC DNA]</scope>
    <source>
        <strain evidence="1 2">DLFJ1-1</strain>
    </source>
</reference>
<accession>A0A074TE40</accession>
<evidence type="ECO:0000313" key="2">
    <source>
        <dbReference type="Proteomes" id="UP000027725"/>
    </source>
</evidence>
<dbReference type="STRING" id="1185766.SAMN05216224_10858"/>
<evidence type="ECO:0000313" key="1">
    <source>
        <dbReference type="EMBL" id="KEP68440.1"/>
    </source>
</evidence>
<dbReference type="eggNOG" id="ENOG5032V1G">
    <property type="taxonomic scope" value="Bacteria"/>
</dbReference>
<protein>
    <submittedName>
        <fullName evidence="1">Uncharacterized protein</fullName>
    </submittedName>
</protein>